<dbReference type="Pfam" id="PF01408">
    <property type="entry name" value="GFO_IDH_MocA"/>
    <property type="match status" value="1"/>
</dbReference>
<accession>A0A920BT81</accession>
<dbReference type="SUPFAM" id="SSF55347">
    <property type="entry name" value="Glyceraldehyde-3-phosphate dehydrogenase-like, C-terminal domain"/>
    <property type="match status" value="1"/>
</dbReference>
<dbReference type="InterPro" id="IPR055170">
    <property type="entry name" value="GFO_IDH_MocA-like_dom"/>
</dbReference>
<evidence type="ECO:0000313" key="3">
    <source>
        <dbReference type="EMBL" id="GIN61850.1"/>
    </source>
</evidence>
<gene>
    <name evidence="3" type="primary">yrbE</name>
    <name evidence="3" type="ORF">J27TS8_18430</name>
</gene>
<dbReference type="OrthoDB" id="9815825at2"/>
<dbReference type="GO" id="GO:0000166">
    <property type="term" value="F:nucleotide binding"/>
    <property type="evidence" value="ECO:0007669"/>
    <property type="project" value="InterPro"/>
</dbReference>
<evidence type="ECO:0000259" key="1">
    <source>
        <dbReference type="Pfam" id="PF01408"/>
    </source>
</evidence>
<organism evidence="3 4">
    <name type="scientific">Robertmurraya siralis</name>
    <dbReference type="NCBI Taxonomy" id="77777"/>
    <lineage>
        <taxon>Bacteria</taxon>
        <taxon>Bacillati</taxon>
        <taxon>Bacillota</taxon>
        <taxon>Bacilli</taxon>
        <taxon>Bacillales</taxon>
        <taxon>Bacillaceae</taxon>
        <taxon>Robertmurraya</taxon>
    </lineage>
</organism>
<protein>
    <submittedName>
        <fullName evidence="3">Oxidoreductase YrbE</fullName>
    </submittedName>
</protein>
<dbReference type="AlphaFoldDB" id="A0A920BT81"/>
<keyword evidence="4" id="KW-1185">Reference proteome</keyword>
<dbReference type="Proteomes" id="UP000682111">
    <property type="component" value="Unassembled WGS sequence"/>
</dbReference>
<sequence>MKNIGLVGWGFIGKTHFDAYQQIESANVAAVFSKSDEQKIDGPNWKKVRLVKTYEALLNDPQINIIDICLPTFLHEEFIIKAAEAKKDIICEKPLSLTVESVERIIEAVQRNKVKLFVAHVLRFWPEYKAIKSYYDTGKLNHVEFIHAGRLGQVPKWNHWFKYPEKSGGALYDLHIHDIDFICHLLGEIKTVYAVGSKNENGAWDHIMTTLILKNGTKAFVEASHRMPTAYPFSMFFRIQGEDAAIDFRLSAGNNIERITQSSVHYYKSNEKSSIDIPQENAFQNELSYFINCVENNEENNIIPLNDVLATMKMMEAIQTSLESEQIVQLSSVE</sequence>
<comment type="caution">
    <text evidence="3">The sequence shown here is derived from an EMBL/GenBank/DDBJ whole genome shotgun (WGS) entry which is preliminary data.</text>
</comment>
<dbReference type="SUPFAM" id="SSF51735">
    <property type="entry name" value="NAD(P)-binding Rossmann-fold domains"/>
    <property type="match status" value="1"/>
</dbReference>
<dbReference type="Gene3D" id="3.40.50.720">
    <property type="entry name" value="NAD(P)-binding Rossmann-like Domain"/>
    <property type="match status" value="1"/>
</dbReference>
<dbReference type="InterPro" id="IPR000683">
    <property type="entry name" value="Gfo/Idh/MocA-like_OxRdtase_N"/>
</dbReference>
<dbReference type="InterPro" id="IPR036291">
    <property type="entry name" value="NAD(P)-bd_dom_sf"/>
</dbReference>
<evidence type="ECO:0000313" key="4">
    <source>
        <dbReference type="Proteomes" id="UP000682111"/>
    </source>
</evidence>
<dbReference type="Gene3D" id="3.30.360.10">
    <property type="entry name" value="Dihydrodipicolinate Reductase, domain 2"/>
    <property type="match status" value="1"/>
</dbReference>
<proteinExistence type="predicted"/>
<dbReference type="PANTHER" id="PTHR43377">
    <property type="entry name" value="BILIVERDIN REDUCTASE A"/>
    <property type="match status" value="1"/>
</dbReference>
<dbReference type="PANTHER" id="PTHR43377:SF1">
    <property type="entry name" value="BILIVERDIN REDUCTASE A"/>
    <property type="match status" value="1"/>
</dbReference>
<feature type="domain" description="Gfo/Idh/MocA-like oxidoreductase N-terminal" evidence="1">
    <location>
        <begin position="3"/>
        <end position="120"/>
    </location>
</feature>
<evidence type="ECO:0000259" key="2">
    <source>
        <dbReference type="Pfam" id="PF22725"/>
    </source>
</evidence>
<dbReference type="Pfam" id="PF22725">
    <property type="entry name" value="GFO_IDH_MocA_C3"/>
    <property type="match status" value="1"/>
</dbReference>
<dbReference type="RefSeq" id="WP_095313356.1">
    <property type="nucleotide sequence ID" value="NZ_BORC01000002.1"/>
</dbReference>
<dbReference type="EMBL" id="BORC01000002">
    <property type="protein sequence ID" value="GIN61850.1"/>
    <property type="molecule type" value="Genomic_DNA"/>
</dbReference>
<reference evidence="3" key="1">
    <citation type="submission" date="2021-03" db="EMBL/GenBank/DDBJ databases">
        <title>Antimicrobial resistance genes in bacteria isolated from Japanese honey, and their potential for conferring macrolide and lincosamide resistance in the American foulbrood pathogen Paenibacillus larvae.</title>
        <authorList>
            <person name="Okamoto M."/>
            <person name="Kumagai M."/>
            <person name="Kanamori H."/>
            <person name="Takamatsu D."/>
        </authorList>
    </citation>
    <scope>NUCLEOTIDE SEQUENCE</scope>
    <source>
        <strain evidence="3">J27TS8</strain>
    </source>
</reference>
<dbReference type="InterPro" id="IPR051450">
    <property type="entry name" value="Gfo/Idh/MocA_Oxidoreductases"/>
</dbReference>
<name>A0A920BT81_9BACI</name>
<feature type="domain" description="GFO/IDH/MocA-like oxidoreductase" evidence="2">
    <location>
        <begin position="129"/>
        <end position="246"/>
    </location>
</feature>